<gene>
    <name evidence="1" type="ORF">G2W53_036264</name>
</gene>
<organism evidence="1 2">
    <name type="scientific">Senna tora</name>
    <dbReference type="NCBI Taxonomy" id="362788"/>
    <lineage>
        <taxon>Eukaryota</taxon>
        <taxon>Viridiplantae</taxon>
        <taxon>Streptophyta</taxon>
        <taxon>Embryophyta</taxon>
        <taxon>Tracheophyta</taxon>
        <taxon>Spermatophyta</taxon>
        <taxon>Magnoliopsida</taxon>
        <taxon>eudicotyledons</taxon>
        <taxon>Gunneridae</taxon>
        <taxon>Pentapetalae</taxon>
        <taxon>rosids</taxon>
        <taxon>fabids</taxon>
        <taxon>Fabales</taxon>
        <taxon>Fabaceae</taxon>
        <taxon>Caesalpinioideae</taxon>
        <taxon>Cassia clade</taxon>
        <taxon>Senna</taxon>
    </lineage>
</organism>
<name>A0A834SUN5_9FABA</name>
<proteinExistence type="predicted"/>
<keyword evidence="2" id="KW-1185">Reference proteome</keyword>
<evidence type="ECO:0000313" key="2">
    <source>
        <dbReference type="Proteomes" id="UP000634136"/>
    </source>
</evidence>
<evidence type="ECO:0000313" key="1">
    <source>
        <dbReference type="EMBL" id="KAF7809521.1"/>
    </source>
</evidence>
<comment type="caution">
    <text evidence="1">The sequence shown here is derived from an EMBL/GenBank/DDBJ whole genome shotgun (WGS) entry which is preliminary data.</text>
</comment>
<dbReference type="EMBL" id="JAAIUW010000011">
    <property type="protein sequence ID" value="KAF7809521.1"/>
    <property type="molecule type" value="Genomic_DNA"/>
</dbReference>
<accession>A0A834SUN5</accession>
<protein>
    <submittedName>
        <fullName evidence="1">Uncharacterized protein</fullName>
    </submittedName>
</protein>
<sequence>MEQRNYTQEKSWKGQKVIAWHAKERYIAHSIKYEQETGEIIHSDDHQLIANIQDKCCNQH</sequence>
<reference evidence="1" key="1">
    <citation type="submission" date="2020-09" db="EMBL/GenBank/DDBJ databases">
        <title>Genome-Enabled Discovery of Anthraquinone Biosynthesis in Senna tora.</title>
        <authorList>
            <person name="Kang S.-H."/>
            <person name="Pandey R.P."/>
            <person name="Lee C.-M."/>
            <person name="Sim J.-S."/>
            <person name="Jeong J.-T."/>
            <person name="Choi B.-S."/>
            <person name="Jung M."/>
            <person name="Ginzburg D."/>
            <person name="Zhao K."/>
            <person name="Won S.Y."/>
            <person name="Oh T.-J."/>
            <person name="Yu Y."/>
            <person name="Kim N.-H."/>
            <person name="Lee O.R."/>
            <person name="Lee T.-H."/>
            <person name="Bashyal P."/>
            <person name="Kim T.-S."/>
            <person name="Lee W.-H."/>
            <person name="Kawkins C."/>
            <person name="Kim C.-K."/>
            <person name="Kim J.S."/>
            <person name="Ahn B.O."/>
            <person name="Rhee S.Y."/>
            <person name="Sohng J.K."/>
        </authorList>
    </citation>
    <scope>NUCLEOTIDE SEQUENCE</scope>
    <source>
        <tissue evidence="1">Leaf</tissue>
    </source>
</reference>
<dbReference type="AlphaFoldDB" id="A0A834SUN5"/>
<dbReference type="Proteomes" id="UP000634136">
    <property type="component" value="Unassembled WGS sequence"/>
</dbReference>